<dbReference type="GO" id="GO:0043819">
    <property type="term" value="F:precorrin-6A synthase (deacetylating) activity"/>
    <property type="evidence" value="ECO:0007669"/>
    <property type="project" value="InterPro"/>
</dbReference>
<dbReference type="InterPro" id="IPR000878">
    <property type="entry name" value="4pyrrol_Mease"/>
</dbReference>
<evidence type="ECO:0000256" key="5">
    <source>
        <dbReference type="ARBA" id="ARBA00022691"/>
    </source>
</evidence>
<evidence type="ECO:0000256" key="2">
    <source>
        <dbReference type="ARBA" id="ARBA00022573"/>
    </source>
</evidence>
<keyword evidence="3" id="KW-0489">Methyltransferase</keyword>
<dbReference type="RefSeq" id="WP_123926651.1">
    <property type="nucleotide sequence ID" value="NZ_CP033896.1"/>
</dbReference>
<dbReference type="KEGG" id="ccho:CCHOA_03185"/>
<keyword evidence="4" id="KW-0808">Transferase</keyword>
<protein>
    <submittedName>
        <fullName evidence="7">Precorrin 6A synthase</fullName>
    </submittedName>
</protein>
<dbReference type="InterPro" id="IPR035996">
    <property type="entry name" value="4pyrrol_Methylase_sf"/>
</dbReference>
<gene>
    <name evidence="7" type="ORF">CCHOA_03185</name>
</gene>
<feature type="domain" description="Tetrapyrrole methylase" evidence="6">
    <location>
        <begin position="5"/>
        <end position="187"/>
    </location>
</feature>
<dbReference type="Gene3D" id="3.40.1010.10">
    <property type="entry name" value="Cobalt-precorrin-4 Transmethylase, Domain 1"/>
    <property type="match status" value="1"/>
</dbReference>
<evidence type="ECO:0000256" key="1">
    <source>
        <dbReference type="ARBA" id="ARBA00004953"/>
    </source>
</evidence>
<dbReference type="Gene3D" id="3.30.950.10">
    <property type="entry name" value="Methyltransferase, Cobalt-precorrin-4 Transmethylase, Domain 2"/>
    <property type="match status" value="1"/>
</dbReference>
<keyword evidence="5" id="KW-0949">S-adenosyl-L-methionine</keyword>
<dbReference type="PIRSF" id="PIRSF036525">
    <property type="entry name" value="CobF"/>
    <property type="match status" value="1"/>
</dbReference>
<accession>A0A3G6J525</accession>
<dbReference type="EMBL" id="CP033896">
    <property type="protein sequence ID" value="AZA13049.1"/>
    <property type="molecule type" value="Genomic_DNA"/>
</dbReference>
<dbReference type="AlphaFoldDB" id="A0A3G6J525"/>
<dbReference type="InterPro" id="IPR014776">
    <property type="entry name" value="4pyrrole_Mease_sub2"/>
</dbReference>
<dbReference type="CDD" id="cd11643">
    <property type="entry name" value="Precorrin-6A-synthase"/>
    <property type="match status" value="1"/>
</dbReference>
<sequence>MHCELIGMGAGSPGHITLDGVACLQQVDGIIALDKGDTKHDLLAVRETILQTHAPHVPLVTVADPPRDRHPENYEQEVIRWHHARAELLYRTIVQRFGVESRVGFLVWGDPALYDSTLRIIDHMRTVADAEITVTVYPGITAIAALTAAHAIVLNRIGEAIHVTTGRMLPATSKEDRRNCVVMLDGGTAFTEVAGPDTYIYWGAYLGTPQQVLRQGYVADVGEEITALKAQLREEHGWIMDTYLLREIPAS</sequence>
<dbReference type="SUPFAM" id="SSF53790">
    <property type="entry name" value="Tetrapyrrole methylase"/>
    <property type="match status" value="1"/>
</dbReference>
<dbReference type="Proteomes" id="UP000269019">
    <property type="component" value="Chromosome"/>
</dbReference>
<dbReference type="GO" id="GO:0032259">
    <property type="term" value="P:methylation"/>
    <property type="evidence" value="ECO:0007669"/>
    <property type="project" value="UniProtKB-KW"/>
</dbReference>
<dbReference type="Pfam" id="PF00590">
    <property type="entry name" value="TP_methylase"/>
    <property type="match status" value="1"/>
</dbReference>
<proteinExistence type="predicted"/>
<evidence type="ECO:0000256" key="3">
    <source>
        <dbReference type="ARBA" id="ARBA00022603"/>
    </source>
</evidence>
<dbReference type="PANTHER" id="PTHR43467:SF1">
    <property type="entry name" value="PRECORRIN-6A SYNTHASE [DEACETYLATING]"/>
    <property type="match status" value="1"/>
</dbReference>
<evidence type="ECO:0000313" key="8">
    <source>
        <dbReference type="Proteomes" id="UP000269019"/>
    </source>
</evidence>
<evidence type="ECO:0000256" key="4">
    <source>
        <dbReference type="ARBA" id="ARBA00022679"/>
    </source>
</evidence>
<comment type="pathway">
    <text evidence="1">Cofactor biosynthesis; adenosylcobalamin biosynthesis.</text>
</comment>
<dbReference type="PANTHER" id="PTHR43467">
    <property type="entry name" value="COBALT-PRECORRIN-2 C(20)-METHYLTRANSFERASE"/>
    <property type="match status" value="1"/>
</dbReference>
<keyword evidence="2" id="KW-0169">Cobalamin biosynthesis</keyword>
<dbReference type="NCBIfam" id="TIGR02434">
    <property type="entry name" value="CobF"/>
    <property type="match status" value="1"/>
</dbReference>
<dbReference type="InterPro" id="IPR014777">
    <property type="entry name" value="4pyrrole_Mease_sub1"/>
</dbReference>
<keyword evidence="8" id="KW-1185">Reference proteome</keyword>
<name>A0A3G6J525_9CORY</name>
<dbReference type="OrthoDB" id="9787471at2"/>
<dbReference type="GO" id="GO:0009236">
    <property type="term" value="P:cobalamin biosynthetic process"/>
    <property type="evidence" value="ECO:0007669"/>
    <property type="project" value="UniProtKB-KW"/>
</dbReference>
<evidence type="ECO:0000259" key="6">
    <source>
        <dbReference type="Pfam" id="PF00590"/>
    </source>
</evidence>
<dbReference type="InterPro" id="IPR012797">
    <property type="entry name" value="CobF"/>
</dbReference>
<organism evidence="7 8">
    <name type="scientific">Corynebacterium choanae</name>
    <dbReference type="NCBI Taxonomy" id="1862358"/>
    <lineage>
        <taxon>Bacteria</taxon>
        <taxon>Bacillati</taxon>
        <taxon>Actinomycetota</taxon>
        <taxon>Actinomycetes</taxon>
        <taxon>Mycobacteriales</taxon>
        <taxon>Corynebacteriaceae</taxon>
        <taxon>Corynebacterium</taxon>
    </lineage>
</organism>
<reference evidence="7 8" key="1">
    <citation type="submission" date="2018-11" db="EMBL/GenBank/DDBJ databases">
        <authorList>
            <person name="Kleinhagauer T."/>
            <person name="Glaeser S.P."/>
            <person name="Spergser J."/>
            <person name="Ruckert C."/>
            <person name="Kaempfer P."/>
            <person name="Busse H.-J."/>
        </authorList>
    </citation>
    <scope>NUCLEOTIDE SEQUENCE [LARGE SCALE GENOMIC DNA]</scope>
    <source>
        <strain evidence="7 8">200CH</strain>
    </source>
</reference>
<evidence type="ECO:0000313" key="7">
    <source>
        <dbReference type="EMBL" id="AZA13049.1"/>
    </source>
</evidence>